<comment type="caution">
    <text evidence="3">The sequence shown here is derived from an EMBL/GenBank/DDBJ whole genome shotgun (WGS) entry which is preliminary data.</text>
</comment>
<feature type="compositionally biased region" description="Basic and acidic residues" evidence="1">
    <location>
        <begin position="1"/>
        <end position="18"/>
    </location>
</feature>
<evidence type="ECO:0000313" key="3">
    <source>
        <dbReference type="EMBL" id="NJP39319.1"/>
    </source>
</evidence>
<protein>
    <submittedName>
        <fullName evidence="3">Uncharacterized protein</fullName>
    </submittedName>
</protein>
<keyword evidence="2" id="KW-0472">Membrane</keyword>
<evidence type="ECO:0000256" key="1">
    <source>
        <dbReference type="SAM" id="MobiDB-lite"/>
    </source>
</evidence>
<keyword evidence="2" id="KW-0812">Transmembrane</keyword>
<dbReference type="InterPro" id="IPR045946">
    <property type="entry name" value="DUF6366"/>
</dbReference>
<reference evidence="3 4" key="1">
    <citation type="submission" date="2020-03" db="EMBL/GenBank/DDBJ databases">
        <title>Assessment of the enzymatic potential of alkaline-tolerant lipase obtained from Bacillus luteus H11 (technogenic soil) for the bioremediation of saline soils contaminated with petroleum substances.</title>
        <authorList>
            <person name="Kalwasinska A."/>
        </authorList>
    </citation>
    <scope>NUCLEOTIDE SEQUENCE [LARGE SCALE GENOMIC DNA]</scope>
    <source>
        <strain evidence="3 4">H11</strain>
    </source>
</reference>
<evidence type="ECO:0000256" key="2">
    <source>
        <dbReference type="SAM" id="Phobius"/>
    </source>
</evidence>
<feature type="region of interest" description="Disordered" evidence="1">
    <location>
        <begin position="1"/>
        <end position="29"/>
    </location>
</feature>
<sequence length="58" mass="6458">MKDHRDEQEKQVNEERKNHPGGNAADSFDRAKAGSMQGISWKAMLGIIAVLILILLLI</sequence>
<proteinExistence type="predicted"/>
<keyword evidence="4" id="KW-1185">Reference proteome</keyword>
<evidence type="ECO:0000313" key="4">
    <source>
        <dbReference type="Proteomes" id="UP000752012"/>
    </source>
</evidence>
<dbReference type="RefSeq" id="WP_168009623.1">
    <property type="nucleotide sequence ID" value="NZ_JAATHJ010000047.1"/>
</dbReference>
<name>A0A969PXM5_9BACI</name>
<dbReference type="EMBL" id="JAATHJ010000047">
    <property type="protein sequence ID" value="NJP39319.1"/>
    <property type="molecule type" value="Genomic_DNA"/>
</dbReference>
<gene>
    <name evidence="3" type="ORF">HCN83_17245</name>
</gene>
<accession>A0A969PXM5</accession>
<dbReference type="AlphaFoldDB" id="A0A969PXM5"/>
<dbReference type="Pfam" id="PF19893">
    <property type="entry name" value="DUF6366"/>
    <property type="match status" value="1"/>
</dbReference>
<organism evidence="3 4">
    <name type="scientific">Alkalicoccus luteus</name>
    <dbReference type="NCBI Taxonomy" id="1237094"/>
    <lineage>
        <taxon>Bacteria</taxon>
        <taxon>Bacillati</taxon>
        <taxon>Bacillota</taxon>
        <taxon>Bacilli</taxon>
        <taxon>Bacillales</taxon>
        <taxon>Bacillaceae</taxon>
        <taxon>Alkalicoccus</taxon>
    </lineage>
</organism>
<dbReference type="Proteomes" id="UP000752012">
    <property type="component" value="Unassembled WGS sequence"/>
</dbReference>
<feature type="transmembrane region" description="Helical" evidence="2">
    <location>
        <begin position="39"/>
        <end position="57"/>
    </location>
</feature>
<keyword evidence="2" id="KW-1133">Transmembrane helix</keyword>